<dbReference type="EMBL" id="BBNY01000001">
    <property type="protein sequence ID" value="GAL88272.1"/>
    <property type="molecule type" value="Genomic_DNA"/>
</dbReference>
<dbReference type="Proteomes" id="UP000030184">
    <property type="component" value="Unassembled WGS sequence"/>
</dbReference>
<organism evidence="2 3">
    <name type="scientific">Jejuia pallidilutea</name>
    <dbReference type="NCBI Taxonomy" id="504487"/>
    <lineage>
        <taxon>Bacteria</taxon>
        <taxon>Pseudomonadati</taxon>
        <taxon>Bacteroidota</taxon>
        <taxon>Flavobacteriia</taxon>
        <taxon>Flavobacteriales</taxon>
        <taxon>Flavobacteriaceae</taxon>
        <taxon>Jejuia</taxon>
    </lineage>
</organism>
<feature type="region of interest" description="Disordered" evidence="1">
    <location>
        <begin position="1"/>
        <end position="24"/>
    </location>
</feature>
<protein>
    <submittedName>
        <fullName evidence="2">Uncharacterized protein</fullName>
    </submittedName>
</protein>
<evidence type="ECO:0000256" key="1">
    <source>
        <dbReference type="SAM" id="MobiDB-lite"/>
    </source>
</evidence>
<proteinExistence type="predicted"/>
<evidence type="ECO:0000313" key="2">
    <source>
        <dbReference type="EMBL" id="GAL88272.1"/>
    </source>
</evidence>
<name>A0A098LPE4_9FLAO</name>
<keyword evidence="3" id="KW-1185">Reference proteome</keyword>
<reference evidence="3" key="1">
    <citation type="journal article" date="2014" name="Genome Announc.">
        <title>Draft Genome Sequence of Marine Flavobacterium Jejuia pallidilutea Strain 11shimoA1 and Pigmentation Mutants.</title>
        <authorList>
            <person name="Takatani N."/>
            <person name="Nakanishi M."/>
            <person name="Meirelles P."/>
            <person name="Mino S."/>
            <person name="Suda W."/>
            <person name="Oshima K."/>
            <person name="Hattori M."/>
            <person name="Ohkuma M."/>
            <person name="Hosokawa M."/>
            <person name="Miyashita K."/>
            <person name="Thompson F.L."/>
            <person name="Niwa A."/>
            <person name="Sawabe T."/>
            <person name="Sawabe T."/>
        </authorList>
    </citation>
    <scope>NUCLEOTIDE SEQUENCE [LARGE SCALE GENOMIC DNA]</scope>
    <source>
        <strain evidence="3">JCM 19538</strain>
    </source>
</reference>
<accession>A0A098LPE4</accession>
<sequence>MLTTEATDGFGFGGSPSSNTTTSETNMMMENNSDMENYSYIVKCTQNSSGLNELTPEQRAKLADFVRQGGCSQSDAKFVEDIISIIINSENTEEAETYVKAQIALETLTDPKKIKLEPKNGKLNNRDDQEYTHFGTNGIYNVYQLTGGSRVFESTYPLKINSDGNLVHDTSNQDTGEYYYIKPAGETFWYNYWLKDPSNLSEELEKTAKLAGIALAKAIGKYVLPVEDIKIIITGTDFEGEQVSRYKAAGFLLLTIVPGSKALKIVGNAADALTVVVKLGSNNLVVDTVKTGLKIVTDNNIVKFLSNTGDEVARIVDGIMTFKYTGFGGNIVTNPNKTTTLLGRYADNTGNGTKAVLDSKLFKFGENKGGFNLLDESTWSNLNQNQRDLLNHNWLEQAFQRGDDIRLVSDQTNKFSNGILTQYGKELNWIETFINTYNYSYNSTTKTFIKN</sequence>
<gene>
    <name evidence="2" type="ORF">JCM19538_2635</name>
</gene>
<evidence type="ECO:0000313" key="3">
    <source>
        <dbReference type="Proteomes" id="UP000030184"/>
    </source>
</evidence>
<dbReference type="AlphaFoldDB" id="A0A098LPE4"/>
<comment type="caution">
    <text evidence="2">The sequence shown here is derived from an EMBL/GenBank/DDBJ whole genome shotgun (WGS) entry which is preliminary data.</text>
</comment>